<sequence>LFGLSYTGVIPLTAASISESYQTGLIGSLLGINFFIHQVAGALSVYAGGLFFDMTHGYLLIVAVCIVFVGLSAVIELVPFLDKQKAK</sequence>
<dbReference type="Gene3D" id="1.20.1250.20">
    <property type="entry name" value="MFS general substrate transporter like domains"/>
    <property type="match status" value="1"/>
</dbReference>
<accession>A0A6D1AEE2</accession>
<name>A0A6D1AEE2_ECOLX</name>
<dbReference type="InterPro" id="IPR036259">
    <property type="entry name" value="MFS_trans_sf"/>
</dbReference>
<comment type="caution">
    <text evidence="2">The sequence shown here is derived from an EMBL/GenBank/DDBJ whole genome shotgun (WGS) entry which is preliminary data.</text>
</comment>
<evidence type="ECO:0000313" key="2">
    <source>
        <dbReference type="EMBL" id="NEU03020.1"/>
    </source>
</evidence>
<evidence type="ECO:0000256" key="1">
    <source>
        <dbReference type="SAM" id="Phobius"/>
    </source>
</evidence>
<keyword evidence="1" id="KW-0472">Membrane</keyword>
<organism evidence="2">
    <name type="scientific">Escherichia coli</name>
    <dbReference type="NCBI Taxonomy" id="562"/>
    <lineage>
        <taxon>Bacteria</taxon>
        <taxon>Pseudomonadati</taxon>
        <taxon>Pseudomonadota</taxon>
        <taxon>Gammaproteobacteria</taxon>
        <taxon>Enterobacterales</taxon>
        <taxon>Enterobacteriaceae</taxon>
        <taxon>Escherichia</taxon>
    </lineage>
</organism>
<dbReference type="AlphaFoldDB" id="A0A6D1AEE2"/>
<feature type="non-terminal residue" evidence="2">
    <location>
        <position position="1"/>
    </location>
</feature>
<feature type="non-terminal residue" evidence="2">
    <location>
        <position position="87"/>
    </location>
</feature>
<protein>
    <submittedName>
        <fullName evidence="2">MFS transporter</fullName>
    </submittedName>
</protein>
<keyword evidence="1" id="KW-1133">Transmembrane helix</keyword>
<feature type="transmembrane region" description="Helical" evidence="1">
    <location>
        <begin position="29"/>
        <end position="52"/>
    </location>
</feature>
<proteinExistence type="predicted"/>
<reference evidence="2" key="1">
    <citation type="submission" date="2020-02" db="EMBL/GenBank/DDBJ databases">
        <title>Investigating the Use of Bacteriophages as New Decolonization Strategy for Intestinal Carriage of CTX-M-15-producing ST131 Escherichia coli: an In Vitro Continuous Culture System Model.</title>
        <authorList>
            <person name="Bernasconi O.J."/>
            <person name="Campos-Madueno E.I."/>
            <person name="Dona V."/>
            <person name="Perreten V."/>
            <person name="Carattoli A."/>
            <person name="Endimiani A."/>
        </authorList>
    </citation>
    <scope>NUCLEOTIDE SEQUENCE</scope>
    <source>
        <strain evidence="2">4901.28</strain>
    </source>
</reference>
<dbReference type="EMBL" id="JAAHTE010000698">
    <property type="protein sequence ID" value="NEU03020.1"/>
    <property type="molecule type" value="Genomic_DNA"/>
</dbReference>
<dbReference type="SUPFAM" id="SSF103473">
    <property type="entry name" value="MFS general substrate transporter"/>
    <property type="match status" value="1"/>
</dbReference>
<keyword evidence="1" id="KW-0812">Transmembrane</keyword>
<gene>
    <name evidence="2" type="ORF">G3563_29100</name>
</gene>
<feature type="transmembrane region" description="Helical" evidence="1">
    <location>
        <begin position="58"/>
        <end position="81"/>
    </location>
</feature>